<dbReference type="InterPro" id="IPR023088">
    <property type="entry name" value="PDEase"/>
</dbReference>
<dbReference type="Gene3D" id="1.10.1300.10">
    <property type="entry name" value="3'5'-cyclic nucleotide phosphodiesterase, catalytic domain"/>
    <property type="match status" value="1"/>
</dbReference>
<feature type="binding site" evidence="8">
    <location>
        <position position="254"/>
    </location>
    <ligand>
        <name>Zn(2+)</name>
        <dbReference type="ChEBI" id="CHEBI:29105"/>
        <label>1</label>
    </ligand>
</feature>
<feature type="region of interest" description="Disordered" evidence="10">
    <location>
        <begin position="796"/>
        <end position="867"/>
    </location>
</feature>
<accession>A0A5E4NFL0</accession>
<comment type="cofactor">
    <cofactor evidence="9">
        <name>a divalent metal cation</name>
        <dbReference type="ChEBI" id="CHEBI:60240"/>
    </cofactor>
    <text evidence="9">Binds 2 divalent metal cations per subunit. Site 1 may preferentially bind zinc ions, while site 2 has a preference for magnesium and/or manganese ions.</text>
</comment>
<evidence type="ECO:0000256" key="4">
    <source>
        <dbReference type="ARBA" id="ARBA00022801"/>
    </source>
</evidence>
<comment type="catalytic activity">
    <reaction evidence="1">
        <text>3',5'-cyclic AMP + H2O = AMP + H(+)</text>
        <dbReference type="Rhea" id="RHEA:25277"/>
        <dbReference type="ChEBI" id="CHEBI:15377"/>
        <dbReference type="ChEBI" id="CHEBI:15378"/>
        <dbReference type="ChEBI" id="CHEBI:58165"/>
        <dbReference type="ChEBI" id="CHEBI:456215"/>
        <dbReference type="EC" id="3.1.4.53"/>
    </reaction>
</comment>
<evidence type="ECO:0000256" key="7">
    <source>
        <dbReference type="PIRSR" id="PIRSR623088-2"/>
    </source>
</evidence>
<feature type="compositionally biased region" description="Basic residues" evidence="10">
    <location>
        <begin position="844"/>
        <end position="857"/>
    </location>
</feature>
<dbReference type="OrthoDB" id="189220at2759"/>
<evidence type="ECO:0000256" key="10">
    <source>
        <dbReference type="SAM" id="MobiDB-lite"/>
    </source>
</evidence>
<feature type="compositionally biased region" description="Basic and acidic residues" evidence="10">
    <location>
        <begin position="453"/>
        <end position="463"/>
    </location>
</feature>
<feature type="compositionally biased region" description="Low complexity" evidence="10">
    <location>
        <begin position="556"/>
        <end position="571"/>
    </location>
</feature>
<feature type="region of interest" description="Disordered" evidence="10">
    <location>
        <begin position="647"/>
        <end position="701"/>
    </location>
</feature>
<evidence type="ECO:0000256" key="2">
    <source>
        <dbReference type="ARBA" id="ARBA00004703"/>
    </source>
</evidence>
<feature type="compositionally biased region" description="Low complexity" evidence="10">
    <location>
        <begin position="669"/>
        <end position="684"/>
    </location>
</feature>
<dbReference type="SMART" id="SM00471">
    <property type="entry name" value="HDc"/>
    <property type="match status" value="1"/>
</dbReference>
<feature type="compositionally biased region" description="Polar residues" evidence="10">
    <location>
        <begin position="648"/>
        <end position="659"/>
    </location>
</feature>
<gene>
    <name evidence="12" type="ORF">CINCED_3A021436</name>
</gene>
<dbReference type="AlphaFoldDB" id="A0A5E4NFL0"/>
<feature type="compositionally biased region" description="Gly residues" evidence="10">
    <location>
        <begin position="685"/>
        <end position="694"/>
    </location>
</feature>
<feature type="binding site" evidence="8">
    <location>
        <position position="255"/>
    </location>
    <ligand>
        <name>Zn(2+)</name>
        <dbReference type="ChEBI" id="CHEBI:29105"/>
        <label>2</label>
    </ligand>
</feature>
<protein>
    <recommendedName>
        <fullName evidence="9">Phosphodiesterase</fullName>
        <ecNumber evidence="9">3.1.4.-</ecNumber>
    </recommendedName>
</protein>
<feature type="domain" description="PDEase" evidence="11">
    <location>
        <begin position="138"/>
        <end position="459"/>
    </location>
</feature>
<dbReference type="SUPFAM" id="SSF109604">
    <property type="entry name" value="HD-domain/PDEase-like"/>
    <property type="match status" value="1"/>
</dbReference>
<dbReference type="InterPro" id="IPR023174">
    <property type="entry name" value="PDEase_CS"/>
</dbReference>
<dbReference type="GO" id="GO:0004115">
    <property type="term" value="F:3',5'-cyclic-AMP phosphodiesterase activity"/>
    <property type="evidence" value="ECO:0007669"/>
    <property type="project" value="UniProtKB-EC"/>
</dbReference>
<dbReference type="InterPro" id="IPR002073">
    <property type="entry name" value="PDEase_catalytic_dom"/>
</dbReference>
<dbReference type="PROSITE" id="PS00126">
    <property type="entry name" value="PDEASE_I_1"/>
    <property type="match status" value="1"/>
</dbReference>
<feature type="binding site" evidence="7">
    <location>
        <position position="363"/>
    </location>
    <ligand>
        <name>AMP</name>
        <dbReference type="ChEBI" id="CHEBI:456215"/>
    </ligand>
</feature>
<comment type="pathway">
    <text evidence="2">Purine metabolism; 3',5'-cyclic AMP degradation; AMP from 3',5'-cyclic AMP: step 1/1.</text>
</comment>
<feature type="binding site" evidence="8">
    <location>
        <position position="218"/>
    </location>
    <ligand>
        <name>Zn(2+)</name>
        <dbReference type="ChEBI" id="CHEBI:29105"/>
        <label>1</label>
    </ligand>
</feature>
<sequence>MQQQCGFCAAVSDLFRRMMCFNGSRRGSDQSYYHELDNDDPQIALVVAGARQKVTADPTNMSPHSPDVIYIRLRDDSPTDDRCRRRSRLLSEGEVVLLESVAHHGKRLPNGRFLTMHKRRRKKLTTRSLSNENAPALLDDIHHGQVQCVLKHVWKWPFNAFALDTATGGRSLPVLCVHLFHWYGLMEHFKLDVVQVWKLFSLIEEGYHSTNPYHNAIHATDVTQAMHCFLQEDKIKNFLTPLEIMASLIAAVAHDLDHPGVNQPFLIATSNHLATLYENTSVLENHHWRSAVGCLLESHVAEKLSPIRRDLESQISSLILATDITRQPEFLKKFSDYLENGELDMRVPELRHFILQIALKCADISNPCRPWDVSRKWSLKVCDEFFRQGDYERQLGLPVTDICDRYNNTVPKIQTVFFKFMVLPLFNLWHKFLDTKLSHSMMENLRKNQQQWEELREREKAEDPLSDLSPDRPTIVTDDEIMADRVPDVMQQGRRGSLPAVVLETVDKMGRRHSVPLNLARVTAQVPCTLMVQSENRRRFTLGQIPYLEEEEEGLSLSLGSSRSSGLQRSSDGGGGSSYKDDRPVSAENLIPEPSIATITNPVEATRLCNVIHGVTSPVLQQTSGRGLTRQQTFPPIQPYVRARYLSTGGTSNDQTAPCSSSSGGGGSTSATSAASSRTGSTSSEGGGGGGGSANGTKRDSILDTDRVFKLARFSKEKENVDPASQATADIRRNSNHVNQILTRRRGSAPVGAGNGDGVGLMTANTGHKGQEINIPRRGSVPSDFSKQSALFKALATGPVSTNGRKQGARRSSLPYDSNIGLSSSPLVSPSRPERRGSDGSRPGSRRRRRKSMKRRSSGGPDVLLSTGQSMDSFLAHRRGSLPIEILATSFSGKSQSVKYI</sequence>
<feature type="region of interest" description="Disordered" evidence="10">
    <location>
        <begin position="556"/>
        <end position="593"/>
    </location>
</feature>
<evidence type="ECO:0000256" key="5">
    <source>
        <dbReference type="ARBA" id="ARBA00061458"/>
    </source>
</evidence>
<comment type="similarity">
    <text evidence="5">Belongs to the cyclic nucleotide phosphodiesterase family. PDE7 subfamily.</text>
</comment>
<reference evidence="12 13" key="1">
    <citation type="submission" date="2019-08" db="EMBL/GenBank/DDBJ databases">
        <authorList>
            <person name="Alioto T."/>
            <person name="Alioto T."/>
            <person name="Gomez Garrido J."/>
        </authorList>
    </citation>
    <scope>NUCLEOTIDE SEQUENCE [LARGE SCALE GENOMIC DNA]</scope>
</reference>
<keyword evidence="3 8" id="KW-0479">Metal-binding</keyword>
<dbReference type="PRINTS" id="PR00387">
    <property type="entry name" value="PDIESTERASE1"/>
</dbReference>
<evidence type="ECO:0000313" key="12">
    <source>
        <dbReference type="EMBL" id="VVC41340.1"/>
    </source>
</evidence>
<dbReference type="Pfam" id="PF00233">
    <property type="entry name" value="PDEase_I"/>
    <property type="match status" value="1"/>
</dbReference>
<dbReference type="GO" id="GO:0007165">
    <property type="term" value="P:signal transduction"/>
    <property type="evidence" value="ECO:0007669"/>
    <property type="project" value="InterPro"/>
</dbReference>
<evidence type="ECO:0000256" key="9">
    <source>
        <dbReference type="RuleBase" id="RU363067"/>
    </source>
</evidence>
<keyword evidence="4 9" id="KW-0378">Hydrolase</keyword>
<feature type="active site" description="Proton donor" evidence="6">
    <location>
        <position position="214"/>
    </location>
</feature>
<feature type="binding site" evidence="8">
    <location>
        <position position="363"/>
    </location>
    <ligand>
        <name>Zn(2+)</name>
        <dbReference type="ChEBI" id="CHEBI:29105"/>
        <label>1</label>
    </ligand>
</feature>
<evidence type="ECO:0000256" key="6">
    <source>
        <dbReference type="PIRSR" id="PIRSR623088-1"/>
    </source>
</evidence>
<dbReference type="FunFam" id="1.10.1300.10:FF:000004">
    <property type="entry name" value="Phosphodiesterase"/>
    <property type="match status" value="1"/>
</dbReference>
<dbReference type="InterPro" id="IPR036971">
    <property type="entry name" value="PDEase_catalytic_dom_sf"/>
</dbReference>
<dbReference type="PROSITE" id="PS51845">
    <property type="entry name" value="PDEASE_I_2"/>
    <property type="match status" value="1"/>
</dbReference>
<evidence type="ECO:0000259" key="11">
    <source>
        <dbReference type="PROSITE" id="PS51845"/>
    </source>
</evidence>
<dbReference type="CDD" id="cd00077">
    <property type="entry name" value="HDc"/>
    <property type="match status" value="1"/>
</dbReference>
<dbReference type="Proteomes" id="UP000325440">
    <property type="component" value="Unassembled WGS sequence"/>
</dbReference>
<name>A0A5E4NFL0_9HEMI</name>
<keyword evidence="13" id="KW-1185">Reference proteome</keyword>
<evidence type="ECO:0000256" key="1">
    <source>
        <dbReference type="ARBA" id="ARBA00000621"/>
    </source>
</evidence>
<organism evidence="12 13">
    <name type="scientific">Cinara cedri</name>
    <dbReference type="NCBI Taxonomy" id="506608"/>
    <lineage>
        <taxon>Eukaryota</taxon>
        <taxon>Metazoa</taxon>
        <taxon>Ecdysozoa</taxon>
        <taxon>Arthropoda</taxon>
        <taxon>Hexapoda</taxon>
        <taxon>Insecta</taxon>
        <taxon>Pterygota</taxon>
        <taxon>Neoptera</taxon>
        <taxon>Paraneoptera</taxon>
        <taxon>Hemiptera</taxon>
        <taxon>Sternorrhyncha</taxon>
        <taxon>Aphidomorpha</taxon>
        <taxon>Aphidoidea</taxon>
        <taxon>Aphididae</taxon>
        <taxon>Lachninae</taxon>
        <taxon>Cinara</taxon>
    </lineage>
</organism>
<dbReference type="EMBL" id="CABPRJ010001917">
    <property type="protein sequence ID" value="VVC41340.1"/>
    <property type="molecule type" value="Genomic_DNA"/>
</dbReference>
<evidence type="ECO:0000313" key="13">
    <source>
        <dbReference type="Proteomes" id="UP000325440"/>
    </source>
</evidence>
<feature type="binding site" evidence="7">
    <location>
        <position position="414"/>
    </location>
    <ligand>
        <name>AMP</name>
        <dbReference type="ChEBI" id="CHEBI:456215"/>
    </ligand>
</feature>
<dbReference type="InterPro" id="IPR003607">
    <property type="entry name" value="HD/PDEase_dom"/>
</dbReference>
<proteinExistence type="inferred from homology"/>
<evidence type="ECO:0000256" key="8">
    <source>
        <dbReference type="PIRSR" id="PIRSR623088-3"/>
    </source>
</evidence>
<feature type="binding site" evidence="8">
    <location>
        <position position="255"/>
    </location>
    <ligand>
        <name>Zn(2+)</name>
        <dbReference type="ChEBI" id="CHEBI:29105"/>
        <label>1</label>
    </ligand>
</feature>
<dbReference type="GO" id="GO:0046872">
    <property type="term" value="F:metal ion binding"/>
    <property type="evidence" value="ECO:0007669"/>
    <property type="project" value="UniProtKB-KW"/>
</dbReference>
<feature type="binding site" evidence="7">
    <location>
        <begin position="214"/>
        <end position="218"/>
    </location>
    <ligand>
        <name>AMP</name>
        <dbReference type="ChEBI" id="CHEBI:456215"/>
    </ligand>
</feature>
<dbReference type="EC" id="3.1.4.-" evidence="9"/>
<evidence type="ECO:0000256" key="3">
    <source>
        <dbReference type="ARBA" id="ARBA00022723"/>
    </source>
</evidence>
<feature type="region of interest" description="Disordered" evidence="10">
    <location>
        <begin position="453"/>
        <end position="474"/>
    </location>
</feature>
<feature type="binding site" evidence="7">
    <location>
        <position position="255"/>
    </location>
    <ligand>
        <name>AMP</name>
        <dbReference type="ChEBI" id="CHEBI:456215"/>
    </ligand>
</feature>
<dbReference type="PANTHER" id="PTHR11347">
    <property type="entry name" value="CYCLIC NUCLEOTIDE PHOSPHODIESTERASE"/>
    <property type="match status" value="1"/>
</dbReference>